<dbReference type="InterPro" id="IPR019542">
    <property type="entry name" value="Enhancer_polycomb-like_N"/>
</dbReference>
<dbReference type="PANTHER" id="PTHR14898">
    <property type="entry name" value="ENHANCER OF POLYCOMB"/>
    <property type="match status" value="1"/>
</dbReference>
<keyword evidence="4 6" id="KW-0804">Transcription</keyword>
<dbReference type="Pfam" id="PF10513">
    <property type="entry name" value="EPL1"/>
    <property type="match status" value="1"/>
</dbReference>
<dbReference type="EMBL" id="BRYA01000453">
    <property type="protein sequence ID" value="GMI49019.1"/>
    <property type="molecule type" value="Genomic_DNA"/>
</dbReference>
<evidence type="ECO:0000256" key="7">
    <source>
        <dbReference type="SAM" id="MobiDB-lite"/>
    </source>
</evidence>
<evidence type="ECO:0000256" key="4">
    <source>
        <dbReference type="ARBA" id="ARBA00023163"/>
    </source>
</evidence>
<gene>
    <name evidence="9" type="ORF">TrCOL_g12588</name>
</gene>
<evidence type="ECO:0000256" key="5">
    <source>
        <dbReference type="ARBA" id="ARBA00023242"/>
    </source>
</evidence>
<comment type="similarity">
    <text evidence="2 6">Belongs to the enhancer of polycomb family.</text>
</comment>
<organism evidence="9 10">
    <name type="scientific">Triparma columacea</name>
    <dbReference type="NCBI Taxonomy" id="722753"/>
    <lineage>
        <taxon>Eukaryota</taxon>
        <taxon>Sar</taxon>
        <taxon>Stramenopiles</taxon>
        <taxon>Ochrophyta</taxon>
        <taxon>Bolidophyceae</taxon>
        <taxon>Parmales</taxon>
        <taxon>Triparmaceae</taxon>
        <taxon>Triparma</taxon>
    </lineage>
</organism>
<proteinExistence type="inferred from homology"/>
<dbReference type="InterPro" id="IPR024943">
    <property type="entry name" value="Enhancer_polycomb"/>
</dbReference>
<evidence type="ECO:0000256" key="2">
    <source>
        <dbReference type="ARBA" id="ARBA00008035"/>
    </source>
</evidence>
<feature type="compositionally biased region" description="Gly residues" evidence="7">
    <location>
        <begin position="405"/>
        <end position="417"/>
    </location>
</feature>
<feature type="region of interest" description="Disordered" evidence="7">
    <location>
        <begin position="405"/>
        <end position="435"/>
    </location>
</feature>
<evidence type="ECO:0000259" key="8">
    <source>
        <dbReference type="Pfam" id="PF10513"/>
    </source>
</evidence>
<reference evidence="10" key="1">
    <citation type="journal article" date="2023" name="Commun. Biol.">
        <title>Genome analysis of Parmales, the sister group of diatoms, reveals the evolutionary specialization of diatoms from phago-mixotrophs to photoautotrophs.</title>
        <authorList>
            <person name="Ban H."/>
            <person name="Sato S."/>
            <person name="Yoshikawa S."/>
            <person name="Yamada K."/>
            <person name="Nakamura Y."/>
            <person name="Ichinomiya M."/>
            <person name="Sato N."/>
            <person name="Blanc-Mathieu R."/>
            <person name="Endo H."/>
            <person name="Kuwata A."/>
            <person name="Ogata H."/>
        </authorList>
    </citation>
    <scope>NUCLEOTIDE SEQUENCE [LARGE SCALE GENOMIC DNA]</scope>
</reference>
<dbReference type="OrthoDB" id="435275at2759"/>
<dbReference type="GO" id="GO:0006357">
    <property type="term" value="P:regulation of transcription by RNA polymerase II"/>
    <property type="evidence" value="ECO:0007669"/>
    <property type="project" value="InterPro"/>
</dbReference>
<protein>
    <recommendedName>
        <fullName evidence="6">Enhancer of polycomb-like protein</fullName>
    </recommendedName>
</protein>
<feature type="compositionally biased region" description="Pro residues" evidence="7">
    <location>
        <begin position="1"/>
        <end position="18"/>
    </location>
</feature>
<feature type="region of interest" description="Disordered" evidence="7">
    <location>
        <begin position="1"/>
        <end position="20"/>
    </location>
</feature>
<dbReference type="Proteomes" id="UP001165065">
    <property type="component" value="Unassembled WGS sequence"/>
</dbReference>
<keyword evidence="10" id="KW-1185">Reference proteome</keyword>
<comment type="caution">
    <text evidence="9">The sequence shown here is derived from an EMBL/GenBank/DDBJ whole genome shotgun (WGS) entry which is preliminary data.</text>
</comment>
<evidence type="ECO:0000256" key="6">
    <source>
        <dbReference type="RuleBase" id="RU361124"/>
    </source>
</evidence>
<keyword evidence="3 6" id="KW-0805">Transcription regulation</keyword>
<dbReference type="GO" id="GO:0005634">
    <property type="term" value="C:nucleus"/>
    <property type="evidence" value="ECO:0007669"/>
    <property type="project" value="UniProtKB-SubCell"/>
</dbReference>
<evidence type="ECO:0000256" key="3">
    <source>
        <dbReference type="ARBA" id="ARBA00023015"/>
    </source>
</evidence>
<evidence type="ECO:0000256" key="1">
    <source>
        <dbReference type="ARBA" id="ARBA00004123"/>
    </source>
</evidence>
<dbReference type="GO" id="GO:0035267">
    <property type="term" value="C:NuA4 histone acetyltransferase complex"/>
    <property type="evidence" value="ECO:0007669"/>
    <property type="project" value="InterPro"/>
</dbReference>
<comment type="subcellular location">
    <subcellularLocation>
        <location evidence="1 6">Nucleus</location>
    </subcellularLocation>
</comment>
<accession>A0A9W7GNP9</accession>
<feature type="domain" description="Enhancer of polycomb-like N-terminal" evidence="8">
    <location>
        <begin position="76"/>
        <end position="149"/>
    </location>
</feature>
<sequence>MSPPAPSVDPDQPQPPPLDVYKNLSLIRSSSDSVVVSISVPAGPSPPPSDSFDVNEVIAQDGSNIRTYKRKIYDLSNASSAALPPKKKLDIPVPHIMVNDSYLTEVQGDYVRPNEFIRYKRQTPEERESGVDYNLDTVDMEFLENHEKWGKNGTEREKIEKIVTGGRSRVNEDLDGVPEELRKFYEGEEDEGVEEIEVPRFTKTGEDLPKYPNNGGVVFTLTPSILERGIDVLEKMTDTSHPVTLDNFRQKFVRVFSPFGCKGTKVHLEIGTAIYKHWMSRRVSSKLPLLRMFWPPTVATDTNPHAVFRPRAVEKYKLRRMRKDDVDSFRKMQMLRMDFERIRQCCRLVKKREEAALLQVKIEREQFEQNLYDCCDTSGSERIPGLDFIEAEKALVVKQPDFTMGGGGEGGVGGGGGHNKRRKLEREEGEGEIEETRTGVPLFTEFLPGRVQYRVVGGEVREVGPVGAVVSNYLDPTEIVQTKERFLFKHRGRIGRGGRVLIDRVPKAVRETGSGGEGGGGNRGTQVHHHARVGGFGAHPRWGGLLDLVTPPFSNPMVRESVNEIGSVWTDDEEEEVVGRGEWAGEDKEIWGGERDVWDGI</sequence>
<keyword evidence="5 6" id="KW-0539">Nucleus</keyword>
<name>A0A9W7GNP9_9STRA</name>
<dbReference type="AlphaFoldDB" id="A0A9W7GNP9"/>
<evidence type="ECO:0000313" key="9">
    <source>
        <dbReference type="EMBL" id="GMI49019.1"/>
    </source>
</evidence>
<evidence type="ECO:0000313" key="10">
    <source>
        <dbReference type="Proteomes" id="UP001165065"/>
    </source>
</evidence>